<organism evidence="2 3">
    <name type="scientific">Blattamonas nauphoetae</name>
    <dbReference type="NCBI Taxonomy" id="2049346"/>
    <lineage>
        <taxon>Eukaryota</taxon>
        <taxon>Metamonada</taxon>
        <taxon>Preaxostyla</taxon>
        <taxon>Oxymonadida</taxon>
        <taxon>Blattamonas</taxon>
    </lineage>
</organism>
<feature type="region of interest" description="Disordered" evidence="1">
    <location>
        <begin position="82"/>
        <end position="135"/>
    </location>
</feature>
<feature type="compositionally biased region" description="Acidic residues" evidence="1">
    <location>
        <begin position="121"/>
        <end position="135"/>
    </location>
</feature>
<sequence length="135" mass="14585">MSTKMGSLQGWSVVSSSPSIVVHLAHILIQSQSEFSRIWGGVCEDGEWGRCEGMVVDEEIAKQESESLPVVKWVNLVVGGGAAGTDVGDTGGRRAAAEDPGEEEKEQEGEEKDEMQRSESELESELWESSSEEGL</sequence>
<evidence type="ECO:0000256" key="1">
    <source>
        <dbReference type="SAM" id="MobiDB-lite"/>
    </source>
</evidence>
<proteinExistence type="predicted"/>
<comment type="caution">
    <text evidence="2">The sequence shown here is derived from an EMBL/GenBank/DDBJ whole genome shotgun (WGS) entry which is preliminary data.</text>
</comment>
<evidence type="ECO:0000313" key="2">
    <source>
        <dbReference type="EMBL" id="KAK2950794.1"/>
    </source>
</evidence>
<gene>
    <name evidence="2" type="ORF">BLNAU_14212</name>
</gene>
<name>A0ABQ9XGI5_9EUKA</name>
<protein>
    <submittedName>
        <fullName evidence="2">Uncharacterized protein</fullName>
    </submittedName>
</protein>
<dbReference type="EMBL" id="JARBJD010000129">
    <property type="protein sequence ID" value="KAK2950794.1"/>
    <property type="molecule type" value="Genomic_DNA"/>
</dbReference>
<keyword evidence="3" id="KW-1185">Reference proteome</keyword>
<dbReference type="Proteomes" id="UP001281761">
    <property type="component" value="Unassembled WGS sequence"/>
</dbReference>
<accession>A0ABQ9XGI5</accession>
<evidence type="ECO:0000313" key="3">
    <source>
        <dbReference type="Proteomes" id="UP001281761"/>
    </source>
</evidence>
<reference evidence="2 3" key="1">
    <citation type="journal article" date="2022" name="bioRxiv">
        <title>Genomics of Preaxostyla Flagellates Illuminates Evolutionary Transitions and the Path Towards Mitochondrial Loss.</title>
        <authorList>
            <person name="Novak L.V.F."/>
            <person name="Treitli S.C."/>
            <person name="Pyrih J."/>
            <person name="Halakuc P."/>
            <person name="Pipaliya S.V."/>
            <person name="Vacek V."/>
            <person name="Brzon O."/>
            <person name="Soukal P."/>
            <person name="Eme L."/>
            <person name="Dacks J.B."/>
            <person name="Karnkowska A."/>
            <person name="Elias M."/>
            <person name="Hampl V."/>
        </authorList>
    </citation>
    <scope>NUCLEOTIDE SEQUENCE [LARGE SCALE GENOMIC DNA]</scope>
    <source>
        <strain evidence="2">NAU3</strain>
        <tissue evidence="2">Gut</tissue>
    </source>
</reference>
<feature type="compositionally biased region" description="Acidic residues" evidence="1">
    <location>
        <begin position="99"/>
        <end position="113"/>
    </location>
</feature>